<evidence type="ECO:0000313" key="5">
    <source>
        <dbReference type="EMBL" id="EFA8783625.1"/>
    </source>
</evidence>
<evidence type="ECO:0000256" key="3">
    <source>
        <dbReference type="SAM" id="SignalP"/>
    </source>
</evidence>
<feature type="transmembrane region" description="Helical" evidence="2">
    <location>
        <begin position="178"/>
        <end position="194"/>
    </location>
</feature>
<dbReference type="PANTHER" id="PTHR30373">
    <property type="entry name" value="UPF0603 PROTEIN YGCG"/>
    <property type="match status" value="1"/>
</dbReference>
<feature type="transmembrane region" description="Helical" evidence="2">
    <location>
        <begin position="201"/>
        <end position="216"/>
    </location>
</feature>
<keyword evidence="3" id="KW-0732">Signal</keyword>
<dbReference type="PANTHER" id="PTHR30373:SF2">
    <property type="entry name" value="UPF0603 PROTEIN YGCG"/>
    <property type="match status" value="1"/>
</dbReference>
<dbReference type="EMBL" id="AASCBU010000004">
    <property type="protein sequence ID" value="EFA8783625.1"/>
    <property type="molecule type" value="Genomic_DNA"/>
</dbReference>
<feature type="chain" id="PRO_5044221894" evidence="3">
    <location>
        <begin position="18"/>
        <end position="382"/>
    </location>
</feature>
<gene>
    <name evidence="5" type="ORF">C2R31_001426</name>
</gene>
<comment type="caution">
    <text evidence="5">The sequence shown here is derived from an EMBL/GenBank/DDBJ whole genome shotgun (WGS) entry which is preliminary data.</text>
</comment>
<dbReference type="Gene3D" id="3.10.310.50">
    <property type="match status" value="1"/>
</dbReference>
<feature type="transmembrane region" description="Helical" evidence="2">
    <location>
        <begin position="281"/>
        <end position="299"/>
    </location>
</feature>
<keyword evidence="2" id="KW-0472">Membrane</keyword>
<accession>A0A8H1TC21</accession>
<feature type="region of interest" description="Disordered" evidence="1">
    <location>
        <begin position="344"/>
        <end position="382"/>
    </location>
</feature>
<sequence length="382" mass="42347">MRIFLLLLMLCGFQVFAEQLPSVTDLTGTLTTEEQTALTQQLQTLEQQNHFQVAVLVTPTTGGKNIKLAASQSYGLYHWKPVGEKRYGEGILILVLWPEGLASMKIGHGLEEMLPPEQAVQIVRYQMQPEFEKNNLFAGLTGGIESIAQFTHIKANLSPLDALANHLFANPQRSLPCLAWTLLMIVAIVVLWRFTSRPGPGIWMISMITPMVWFFFFQDDVIIRRVSVICFSLLLATTCKQRLAVVFNMCRVFPMMLAPKNKNTKVKKQKKTTQVRESGRNSLFVVMLIIIVGWCLVFASNKDIAFISTIIGLIDHFIGPITIAGIVLLIIVAKFTGNLKLGSGEKSNRKTGNRNAHSRSSSRNSFRSGGGSSGGCGSSGRW</sequence>
<evidence type="ECO:0000259" key="4">
    <source>
        <dbReference type="Pfam" id="PF04536"/>
    </source>
</evidence>
<keyword evidence="2" id="KW-1133">Transmembrane helix</keyword>
<dbReference type="AlphaFoldDB" id="A0A8H1TC21"/>
<feature type="compositionally biased region" description="Low complexity" evidence="1">
    <location>
        <begin position="358"/>
        <end position="367"/>
    </location>
</feature>
<feature type="signal peptide" evidence="3">
    <location>
        <begin position="1"/>
        <end position="17"/>
    </location>
</feature>
<feature type="transmembrane region" description="Helical" evidence="2">
    <location>
        <begin position="305"/>
        <end position="333"/>
    </location>
</feature>
<evidence type="ECO:0000256" key="1">
    <source>
        <dbReference type="SAM" id="MobiDB-lite"/>
    </source>
</evidence>
<proteinExistence type="predicted"/>
<feature type="compositionally biased region" description="Gly residues" evidence="1">
    <location>
        <begin position="368"/>
        <end position="382"/>
    </location>
</feature>
<dbReference type="RefSeq" id="WP_001600413.1">
    <property type="nucleotide sequence ID" value="NZ_JAFHAC010000001.1"/>
</dbReference>
<dbReference type="Proteomes" id="UP000567387">
    <property type="component" value="Unassembled WGS sequence"/>
</dbReference>
<dbReference type="InterPro" id="IPR007621">
    <property type="entry name" value="TPM_dom"/>
</dbReference>
<organism evidence="5 6">
    <name type="scientific">Escherichia coli</name>
    <dbReference type="NCBI Taxonomy" id="562"/>
    <lineage>
        <taxon>Bacteria</taxon>
        <taxon>Pseudomonadati</taxon>
        <taxon>Pseudomonadota</taxon>
        <taxon>Gammaproteobacteria</taxon>
        <taxon>Enterobacterales</taxon>
        <taxon>Enterobacteriaceae</taxon>
        <taxon>Escherichia</taxon>
    </lineage>
</organism>
<reference evidence="5 6" key="1">
    <citation type="submission" date="2018-08" db="EMBL/GenBank/DDBJ databases">
        <authorList>
            <consortium name="PulseNet: The National Subtyping Network for Foodborne Disease Surveillance"/>
            <person name="Tarr C.L."/>
            <person name="Trees E."/>
            <person name="Katz L.S."/>
            <person name="Carleton-Romer H.A."/>
            <person name="Stroika S."/>
            <person name="Kucerova Z."/>
            <person name="Roache K.F."/>
            <person name="Sabol A.L."/>
            <person name="Besser J."/>
            <person name="Gerner-Smidt P."/>
        </authorList>
    </citation>
    <scope>NUCLEOTIDE SEQUENCE [LARGE SCALE GENOMIC DNA]</scope>
    <source>
        <strain evidence="5 6">PNUSAE011918</strain>
    </source>
</reference>
<dbReference type="Pfam" id="PF04536">
    <property type="entry name" value="TPM_phosphatase"/>
    <property type="match status" value="1"/>
</dbReference>
<name>A0A8H1TC21_ECOLX</name>
<protein>
    <submittedName>
        <fullName evidence="5">YgcG family protein</fullName>
    </submittedName>
</protein>
<evidence type="ECO:0000256" key="2">
    <source>
        <dbReference type="SAM" id="Phobius"/>
    </source>
</evidence>
<feature type="domain" description="TPM" evidence="4">
    <location>
        <begin position="23"/>
        <end position="149"/>
    </location>
</feature>
<keyword evidence="2" id="KW-0812">Transmembrane</keyword>
<evidence type="ECO:0000313" key="6">
    <source>
        <dbReference type="Proteomes" id="UP000567387"/>
    </source>
</evidence>